<reference evidence="1 2" key="1">
    <citation type="submission" date="2016-10" db="EMBL/GenBank/DDBJ databases">
        <authorList>
            <person name="de Groot N.N."/>
        </authorList>
    </citation>
    <scope>NUCLEOTIDE SEQUENCE [LARGE SCALE GENOMIC DNA]</scope>
    <source>
        <strain evidence="1 2">CGMCC 4.5727</strain>
    </source>
</reference>
<evidence type="ECO:0000313" key="2">
    <source>
        <dbReference type="Proteomes" id="UP000199155"/>
    </source>
</evidence>
<dbReference type="Proteomes" id="UP000199155">
    <property type="component" value="Unassembled WGS sequence"/>
</dbReference>
<accession>A0A1G9AXA6</accession>
<dbReference type="STRING" id="417292.SAMN05421806_106186"/>
<dbReference type="InterPro" id="IPR011990">
    <property type="entry name" value="TPR-like_helical_dom_sf"/>
</dbReference>
<proteinExistence type="predicted"/>
<keyword evidence="2" id="KW-1185">Reference proteome</keyword>
<dbReference type="EMBL" id="FNFF01000006">
    <property type="protein sequence ID" value="SDK31514.1"/>
    <property type="molecule type" value="Genomic_DNA"/>
</dbReference>
<organism evidence="1 2">
    <name type="scientific">Streptomyces indicus</name>
    <dbReference type="NCBI Taxonomy" id="417292"/>
    <lineage>
        <taxon>Bacteria</taxon>
        <taxon>Bacillati</taxon>
        <taxon>Actinomycetota</taxon>
        <taxon>Actinomycetes</taxon>
        <taxon>Kitasatosporales</taxon>
        <taxon>Streptomycetaceae</taxon>
        <taxon>Streptomyces</taxon>
    </lineage>
</organism>
<sequence length="442" mass="47536">MPTRERNRPLTELLAAAGWSGGDLARAVNRRGRDRGLRLRYDRTSVAHWLTGSMPRPPVPELVAAVLTEHLGRTVTPADAGLGGGRRDDTTARPVTGARDALEHLVALCRRDDMPAYGEGGPATPYVWTHVPQWSPPDSASPHAPLAAAPVREMVDWFARMLQQHGGGHLRGGLLGGVVDGAGRLLVAASSGAADHCRLVATAQLVHLLGDVTEDACRSGLAQRYYWHALALARAAGDSRQYAITLRVLSVQALRRGHLDHAQALIDAGLRALGPGGDAATRSFLFAGRAEVLSRRGRYDEALGLLDEASAHQAEAPPQEGPFAHYSLAALQYQHGAVRIAAGRHEEAITWLDASLARRPPSEHRAVALTHARIARSHLATGGLDAACRHWSAFLEHYPQVDSAAARAALDAARRDLTPYLHHARAREVLRRLPRPAPAPPL</sequence>
<dbReference type="RefSeq" id="WP_107407023.1">
    <property type="nucleotide sequence ID" value="NZ_FNFF01000006.1"/>
</dbReference>
<dbReference type="Gene3D" id="1.25.40.10">
    <property type="entry name" value="Tetratricopeptide repeat domain"/>
    <property type="match status" value="1"/>
</dbReference>
<dbReference type="SUPFAM" id="SSF48452">
    <property type="entry name" value="TPR-like"/>
    <property type="match status" value="2"/>
</dbReference>
<dbReference type="OrthoDB" id="3213425at2"/>
<evidence type="ECO:0000313" key="1">
    <source>
        <dbReference type="EMBL" id="SDK31514.1"/>
    </source>
</evidence>
<gene>
    <name evidence="1" type="ORF">SAMN05421806_106186</name>
</gene>
<name>A0A1G9AXA6_9ACTN</name>
<protein>
    <submittedName>
        <fullName evidence="1">Tetratricopeptide (TPR) repeat</fullName>
    </submittedName>
</protein>
<dbReference type="AlphaFoldDB" id="A0A1G9AXA6"/>